<accession>A0A518BYV1</accession>
<protein>
    <submittedName>
        <fullName evidence="1">Uncharacterized protein</fullName>
    </submittedName>
</protein>
<dbReference type="AlphaFoldDB" id="A0A518BYV1"/>
<proteinExistence type="predicted"/>
<sequence>MRTGYRYPVTRSRFYLVVCSLLVAVLGLQFAGVTRAIHVWEYHSHTDAQAQCHDDDTDHGPGPHQPASTTDCHLTFLISSLAGSTLDLAADAGPPLTRVATLMPHDLGVHVVAYAGIVAVRGPPTSQL</sequence>
<organism evidence="1 2">
    <name type="scientific">Mucisphaera calidilacus</name>
    <dbReference type="NCBI Taxonomy" id="2527982"/>
    <lineage>
        <taxon>Bacteria</taxon>
        <taxon>Pseudomonadati</taxon>
        <taxon>Planctomycetota</taxon>
        <taxon>Phycisphaerae</taxon>
        <taxon>Phycisphaerales</taxon>
        <taxon>Phycisphaeraceae</taxon>
        <taxon>Mucisphaera</taxon>
    </lineage>
</organism>
<reference evidence="1 2" key="1">
    <citation type="submission" date="2019-02" db="EMBL/GenBank/DDBJ databases">
        <title>Deep-cultivation of Planctomycetes and their phenomic and genomic characterization uncovers novel biology.</title>
        <authorList>
            <person name="Wiegand S."/>
            <person name="Jogler M."/>
            <person name="Boedeker C."/>
            <person name="Pinto D."/>
            <person name="Vollmers J."/>
            <person name="Rivas-Marin E."/>
            <person name="Kohn T."/>
            <person name="Peeters S.H."/>
            <person name="Heuer A."/>
            <person name="Rast P."/>
            <person name="Oberbeckmann S."/>
            <person name="Bunk B."/>
            <person name="Jeske O."/>
            <person name="Meyerdierks A."/>
            <person name="Storesund J.E."/>
            <person name="Kallscheuer N."/>
            <person name="Luecker S."/>
            <person name="Lage O.M."/>
            <person name="Pohl T."/>
            <person name="Merkel B.J."/>
            <person name="Hornburger P."/>
            <person name="Mueller R.-W."/>
            <person name="Bruemmer F."/>
            <person name="Labrenz M."/>
            <person name="Spormann A.M."/>
            <person name="Op den Camp H."/>
            <person name="Overmann J."/>
            <person name="Amann R."/>
            <person name="Jetten M.S.M."/>
            <person name="Mascher T."/>
            <person name="Medema M.H."/>
            <person name="Devos D.P."/>
            <person name="Kaster A.-K."/>
            <person name="Ovreas L."/>
            <person name="Rohde M."/>
            <person name="Galperin M.Y."/>
            <person name="Jogler C."/>
        </authorList>
    </citation>
    <scope>NUCLEOTIDE SEQUENCE [LARGE SCALE GENOMIC DNA]</scope>
    <source>
        <strain evidence="1 2">Pan265</strain>
    </source>
</reference>
<dbReference type="Proteomes" id="UP000320386">
    <property type="component" value="Chromosome"/>
</dbReference>
<keyword evidence="2" id="KW-1185">Reference proteome</keyword>
<dbReference type="KEGG" id="mcad:Pan265_20140"/>
<evidence type="ECO:0000313" key="1">
    <source>
        <dbReference type="EMBL" id="QDU72151.1"/>
    </source>
</evidence>
<evidence type="ECO:0000313" key="2">
    <source>
        <dbReference type="Proteomes" id="UP000320386"/>
    </source>
</evidence>
<name>A0A518BYV1_9BACT</name>
<gene>
    <name evidence="1" type="ORF">Pan265_20140</name>
</gene>
<dbReference type="EMBL" id="CP036280">
    <property type="protein sequence ID" value="QDU72151.1"/>
    <property type="molecule type" value="Genomic_DNA"/>
</dbReference>